<dbReference type="CDD" id="cd00920">
    <property type="entry name" value="Cupredoxin"/>
    <property type="match status" value="1"/>
</dbReference>
<evidence type="ECO:0000256" key="2">
    <source>
        <dbReference type="SAM" id="Phobius"/>
    </source>
</evidence>
<dbReference type="SUPFAM" id="SSF49503">
    <property type="entry name" value="Cupredoxins"/>
    <property type="match status" value="1"/>
</dbReference>
<dbReference type="InterPro" id="IPR008972">
    <property type="entry name" value="Cupredoxin"/>
</dbReference>
<keyword evidence="2" id="KW-0472">Membrane</keyword>
<sequence length="264" mass="27173">LLLLLSSSSFFFLFLLPLSSSSFFFLFLLPVSSSSSFLAASSLARAASHIIPVSVGKNGLTFEPNEIHAAEGDVIEFRFWPRNHSVVAGDFHNARRPAENNGFFSGFFPTQNGTVNSQVFRVTINHANPMPIYCSQNNGQHCKNGMVAVINPAHDGSMTLDAYAALARNAGNATSPQGGVFGGVVAQNEAATSTSPSASTTTATTTETQAQSQPETTATTTTTGATGTGASATTTATNTPTAAAAGLAVPVAGLMAVAVGAFFV</sequence>
<comment type="caution">
    <text evidence="3">The sequence shown here is derived from an EMBL/GenBank/DDBJ whole genome shotgun (WGS) entry which is preliminary data.</text>
</comment>
<gene>
    <name evidence="3" type="ORF">N657DRAFT_306655</name>
</gene>
<keyword evidence="2" id="KW-1133">Transmembrane helix</keyword>
<dbReference type="AlphaFoldDB" id="A0AAN6U4M0"/>
<keyword evidence="4" id="KW-1185">Reference proteome</keyword>
<feature type="transmembrane region" description="Helical" evidence="2">
    <location>
        <begin position="242"/>
        <end position="263"/>
    </location>
</feature>
<dbReference type="EMBL" id="MU853225">
    <property type="protein sequence ID" value="KAK4126388.1"/>
    <property type="molecule type" value="Genomic_DNA"/>
</dbReference>
<dbReference type="RefSeq" id="XP_062650159.1">
    <property type="nucleotide sequence ID" value="XM_062786711.1"/>
</dbReference>
<protein>
    <recommendedName>
        <fullName evidence="5">Extracellular serine-rich protein</fullName>
    </recommendedName>
</protein>
<feature type="region of interest" description="Disordered" evidence="1">
    <location>
        <begin position="191"/>
        <end position="236"/>
    </location>
</feature>
<keyword evidence="2" id="KW-0812">Transmembrane</keyword>
<dbReference type="InterPro" id="IPR052953">
    <property type="entry name" value="Ser-rich/MCO-related"/>
</dbReference>
<dbReference type="GeneID" id="87823479"/>
<dbReference type="PANTHER" id="PTHR34883">
    <property type="entry name" value="SERINE-RICH PROTEIN, PUTATIVE-RELATED-RELATED"/>
    <property type="match status" value="1"/>
</dbReference>
<organism evidence="3 4">
    <name type="scientific">Parathielavia appendiculata</name>
    <dbReference type="NCBI Taxonomy" id="2587402"/>
    <lineage>
        <taxon>Eukaryota</taxon>
        <taxon>Fungi</taxon>
        <taxon>Dikarya</taxon>
        <taxon>Ascomycota</taxon>
        <taxon>Pezizomycotina</taxon>
        <taxon>Sordariomycetes</taxon>
        <taxon>Sordariomycetidae</taxon>
        <taxon>Sordariales</taxon>
        <taxon>Chaetomiaceae</taxon>
        <taxon>Parathielavia</taxon>
    </lineage>
</organism>
<evidence type="ECO:0000313" key="3">
    <source>
        <dbReference type="EMBL" id="KAK4126388.1"/>
    </source>
</evidence>
<reference evidence="3" key="2">
    <citation type="submission" date="2023-05" db="EMBL/GenBank/DDBJ databases">
        <authorList>
            <consortium name="Lawrence Berkeley National Laboratory"/>
            <person name="Steindorff A."/>
            <person name="Hensen N."/>
            <person name="Bonometti L."/>
            <person name="Westerberg I."/>
            <person name="Brannstrom I.O."/>
            <person name="Guillou S."/>
            <person name="Cros-Aarteil S."/>
            <person name="Calhoun S."/>
            <person name="Haridas S."/>
            <person name="Kuo A."/>
            <person name="Mondo S."/>
            <person name="Pangilinan J."/>
            <person name="Riley R."/>
            <person name="Labutti K."/>
            <person name="Andreopoulos B."/>
            <person name="Lipzen A."/>
            <person name="Chen C."/>
            <person name="Yanf M."/>
            <person name="Daum C."/>
            <person name="Ng V."/>
            <person name="Clum A."/>
            <person name="Ohm R."/>
            <person name="Martin F."/>
            <person name="Silar P."/>
            <person name="Natvig D."/>
            <person name="Lalanne C."/>
            <person name="Gautier V."/>
            <person name="Ament-Velasquez S.L."/>
            <person name="Kruys A."/>
            <person name="Hutchinson M.I."/>
            <person name="Powell A.J."/>
            <person name="Barry K."/>
            <person name="Miller A.N."/>
            <person name="Grigoriev I.V."/>
            <person name="Debuchy R."/>
            <person name="Gladieux P."/>
            <person name="Thoren M.H."/>
            <person name="Johannesson H."/>
        </authorList>
    </citation>
    <scope>NUCLEOTIDE SEQUENCE</scope>
    <source>
        <strain evidence="3">CBS 731.68</strain>
    </source>
</reference>
<dbReference type="Proteomes" id="UP001302602">
    <property type="component" value="Unassembled WGS sequence"/>
</dbReference>
<proteinExistence type="predicted"/>
<evidence type="ECO:0000256" key="1">
    <source>
        <dbReference type="SAM" id="MobiDB-lite"/>
    </source>
</evidence>
<evidence type="ECO:0008006" key="5">
    <source>
        <dbReference type="Google" id="ProtNLM"/>
    </source>
</evidence>
<name>A0AAN6U4M0_9PEZI</name>
<dbReference type="PANTHER" id="PTHR34883:SF15">
    <property type="entry name" value="EXTRACELLULAR SERINE-RICH PROTEIN"/>
    <property type="match status" value="1"/>
</dbReference>
<accession>A0AAN6U4M0</accession>
<feature type="non-terminal residue" evidence="3">
    <location>
        <position position="1"/>
    </location>
</feature>
<dbReference type="Gene3D" id="2.60.40.420">
    <property type="entry name" value="Cupredoxins - blue copper proteins"/>
    <property type="match status" value="1"/>
</dbReference>
<reference evidence="3" key="1">
    <citation type="journal article" date="2023" name="Mol. Phylogenet. Evol.">
        <title>Genome-scale phylogeny and comparative genomics of the fungal order Sordariales.</title>
        <authorList>
            <person name="Hensen N."/>
            <person name="Bonometti L."/>
            <person name="Westerberg I."/>
            <person name="Brannstrom I.O."/>
            <person name="Guillou S."/>
            <person name="Cros-Aarteil S."/>
            <person name="Calhoun S."/>
            <person name="Haridas S."/>
            <person name="Kuo A."/>
            <person name="Mondo S."/>
            <person name="Pangilinan J."/>
            <person name="Riley R."/>
            <person name="LaButti K."/>
            <person name="Andreopoulos B."/>
            <person name="Lipzen A."/>
            <person name="Chen C."/>
            <person name="Yan M."/>
            <person name="Daum C."/>
            <person name="Ng V."/>
            <person name="Clum A."/>
            <person name="Steindorff A."/>
            <person name="Ohm R.A."/>
            <person name="Martin F."/>
            <person name="Silar P."/>
            <person name="Natvig D.O."/>
            <person name="Lalanne C."/>
            <person name="Gautier V."/>
            <person name="Ament-Velasquez S.L."/>
            <person name="Kruys A."/>
            <person name="Hutchinson M.I."/>
            <person name="Powell A.J."/>
            <person name="Barry K."/>
            <person name="Miller A.N."/>
            <person name="Grigoriev I.V."/>
            <person name="Debuchy R."/>
            <person name="Gladieux P."/>
            <person name="Hiltunen Thoren M."/>
            <person name="Johannesson H."/>
        </authorList>
    </citation>
    <scope>NUCLEOTIDE SEQUENCE</scope>
    <source>
        <strain evidence="3">CBS 731.68</strain>
    </source>
</reference>
<evidence type="ECO:0000313" key="4">
    <source>
        <dbReference type="Proteomes" id="UP001302602"/>
    </source>
</evidence>